<dbReference type="Proteomes" id="UP000178794">
    <property type="component" value="Unassembled WGS sequence"/>
</dbReference>
<feature type="transmembrane region" description="Helical" evidence="8">
    <location>
        <begin position="225"/>
        <end position="245"/>
    </location>
</feature>
<dbReference type="PANTHER" id="PTHR30012">
    <property type="entry name" value="GENERAL SECRETION PATHWAY PROTEIN"/>
    <property type="match status" value="1"/>
</dbReference>
<keyword evidence="5 8" id="KW-0812">Transmembrane</keyword>
<feature type="transmembrane region" description="Helical" evidence="8">
    <location>
        <begin position="379"/>
        <end position="401"/>
    </location>
</feature>
<dbReference type="AlphaFoldDB" id="A0A1F6DC39"/>
<dbReference type="GO" id="GO:0005886">
    <property type="term" value="C:plasma membrane"/>
    <property type="evidence" value="ECO:0007669"/>
    <property type="project" value="UniProtKB-SubCell"/>
</dbReference>
<comment type="caution">
    <text evidence="10">The sequence shown here is derived from an EMBL/GenBank/DDBJ whole genome shotgun (WGS) entry which is preliminary data.</text>
</comment>
<reference evidence="10 11" key="1">
    <citation type="journal article" date="2016" name="Nat. Commun.">
        <title>Thousands of microbial genomes shed light on interconnected biogeochemical processes in an aquifer system.</title>
        <authorList>
            <person name="Anantharaman K."/>
            <person name="Brown C.T."/>
            <person name="Hug L.A."/>
            <person name="Sharon I."/>
            <person name="Castelle C.J."/>
            <person name="Probst A.J."/>
            <person name="Thomas B.C."/>
            <person name="Singh A."/>
            <person name="Wilkins M.J."/>
            <person name="Karaoz U."/>
            <person name="Brodie E.L."/>
            <person name="Williams K.H."/>
            <person name="Hubbard S.S."/>
            <person name="Banfield J.F."/>
        </authorList>
    </citation>
    <scope>NUCLEOTIDE SEQUENCE [LARGE SCALE GENOMIC DNA]</scope>
</reference>
<sequence length="408" mass="44849">MKKKQLTTYTYTAYDAAGVLVEGVFAAYGRGEVLAHILAKQLKPVKIEEEAKARGLSDIRLFEKIELEDILFFTRNLATALRMGVPATEALALLIEDTEKHVMQDMLRAVLASIRGGNSFAASFSPYSKHFPPMFMGMLEAGELSGKLDQTLTTFADYMERSHEFRSRVRSAMLYPMVVVTGSILVSLLVIVFMVPRLSRIFTEASVELPLITRVLIGISDTLTYSYLLDVVVIGSLISIATWALKTKQGRRSFDAFAVRAPLTKDLVRKTITVRIMRTLATLMASGVNILDALTLAGRSSGNFVYEAAVLRARTSVIAGKPIAEAFNAESTYFPRLLIGLMAVGERTGKLADTLSSVANFYERDIDERLKRLTALIEPIMLVILGLVVAAIALAVLLPIYQLVGAVR</sequence>
<evidence type="ECO:0000259" key="9">
    <source>
        <dbReference type="Pfam" id="PF00482"/>
    </source>
</evidence>
<dbReference type="InterPro" id="IPR003004">
    <property type="entry name" value="GspF/PilC"/>
</dbReference>
<evidence type="ECO:0000256" key="2">
    <source>
        <dbReference type="ARBA" id="ARBA00005745"/>
    </source>
</evidence>
<keyword evidence="6 8" id="KW-1133">Transmembrane helix</keyword>
<dbReference type="STRING" id="1798492.A3C89_03710"/>
<dbReference type="FunFam" id="1.20.81.30:FF:000001">
    <property type="entry name" value="Type II secretion system protein F"/>
    <property type="match status" value="2"/>
</dbReference>
<evidence type="ECO:0000313" key="10">
    <source>
        <dbReference type="EMBL" id="OGG58965.1"/>
    </source>
</evidence>
<dbReference type="GO" id="GO:0015628">
    <property type="term" value="P:protein secretion by the type II secretion system"/>
    <property type="evidence" value="ECO:0007669"/>
    <property type="project" value="TreeGrafter"/>
</dbReference>
<dbReference type="EMBL" id="MFLF01000021">
    <property type="protein sequence ID" value="OGG58965.1"/>
    <property type="molecule type" value="Genomic_DNA"/>
</dbReference>
<name>A0A1F6DC39_9BACT</name>
<evidence type="ECO:0000256" key="6">
    <source>
        <dbReference type="ARBA" id="ARBA00022989"/>
    </source>
</evidence>
<dbReference type="PANTHER" id="PTHR30012:SF0">
    <property type="entry name" value="TYPE II SECRETION SYSTEM PROTEIN F-RELATED"/>
    <property type="match status" value="1"/>
</dbReference>
<evidence type="ECO:0000256" key="8">
    <source>
        <dbReference type="SAM" id="Phobius"/>
    </source>
</evidence>
<feature type="domain" description="Type II secretion system protein GspF" evidence="9">
    <location>
        <begin position="73"/>
        <end position="196"/>
    </location>
</feature>
<feature type="transmembrane region" description="Helical" evidence="8">
    <location>
        <begin position="172"/>
        <end position="195"/>
    </location>
</feature>
<gene>
    <name evidence="10" type="ORF">A3C89_03710</name>
</gene>
<dbReference type="Gene3D" id="1.20.81.30">
    <property type="entry name" value="Type II secretion system (T2SS), domain F"/>
    <property type="match status" value="2"/>
</dbReference>
<keyword evidence="7 8" id="KW-0472">Membrane</keyword>
<dbReference type="PRINTS" id="PR00812">
    <property type="entry name" value="BCTERIALGSPF"/>
</dbReference>
<organism evidence="10 11">
    <name type="scientific">Candidatus Kaiserbacteria bacterium RIFCSPHIGHO2_02_FULL_50_50</name>
    <dbReference type="NCBI Taxonomy" id="1798492"/>
    <lineage>
        <taxon>Bacteria</taxon>
        <taxon>Candidatus Kaiseribacteriota</taxon>
    </lineage>
</organism>
<dbReference type="Pfam" id="PF00482">
    <property type="entry name" value="T2SSF"/>
    <property type="match status" value="2"/>
</dbReference>
<evidence type="ECO:0000256" key="3">
    <source>
        <dbReference type="ARBA" id="ARBA00022475"/>
    </source>
</evidence>
<proteinExistence type="inferred from homology"/>
<evidence type="ECO:0000256" key="1">
    <source>
        <dbReference type="ARBA" id="ARBA00004429"/>
    </source>
</evidence>
<keyword evidence="4" id="KW-0997">Cell inner membrane</keyword>
<keyword evidence="3" id="KW-1003">Cell membrane</keyword>
<dbReference type="InterPro" id="IPR018076">
    <property type="entry name" value="T2SS_GspF_dom"/>
</dbReference>
<evidence type="ECO:0000256" key="5">
    <source>
        <dbReference type="ARBA" id="ARBA00022692"/>
    </source>
</evidence>
<protein>
    <recommendedName>
        <fullName evidence="9">Type II secretion system protein GspF domain-containing protein</fullName>
    </recommendedName>
</protein>
<evidence type="ECO:0000313" key="11">
    <source>
        <dbReference type="Proteomes" id="UP000178794"/>
    </source>
</evidence>
<evidence type="ECO:0000256" key="7">
    <source>
        <dbReference type="ARBA" id="ARBA00023136"/>
    </source>
</evidence>
<evidence type="ECO:0000256" key="4">
    <source>
        <dbReference type="ARBA" id="ARBA00022519"/>
    </source>
</evidence>
<accession>A0A1F6DC39</accession>
<comment type="subcellular location">
    <subcellularLocation>
        <location evidence="1">Cell inner membrane</location>
        <topology evidence="1">Multi-pass membrane protein</topology>
    </subcellularLocation>
</comment>
<dbReference type="InterPro" id="IPR042094">
    <property type="entry name" value="T2SS_GspF_sf"/>
</dbReference>
<comment type="similarity">
    <text evidence="2">Belongs to the GSP F family.</text>
</comment>
<feature type="domain" description="Type II secretion system protein GspF" evidence="9">
    <location>
        <begin position="277"/>
        <end position="399"/>
    </location>
</feature>